<keyword evidence="2" id="KW-1185">Reference proteome</keyword>
<evidence type="ECO:0000313" key="2">
    <source>
        <dbReference type="Proteomes" id="UP000324222"/>
    </source>
</evidence>
<comment type="caution">
    <text evidence="1">The sequence shown here is derived from an EMBL/GenBank/DDBJ whole genome shotgun (WGS) entry which is preliminary data.</text>
</comment>
<accession>A0A5B7CH07</accession>
<organism evidence="1 2">
    <name type="scientific">Portunus trituberculatus</name>
    <name type="common">Swimming crab</name>
    <name type="synonym">Neptunus trituberculatus</name>
    <dbReference type="NCBI Taxonomy" id="210409"/>
    <lineage>
        <taxon>Eukaryota</taxon>
        <taxon>Metazoa</taxon>
        <taxon>Ecdysozoa</taxon>
        <taxon>Arthropoda</taxon>
        <taxon>Crustacea</taxon>
        <taxon>Multicrustacea</taxon>
        <taxon>Malacostraca</taxon>
        <taxon>Eumalacostraca</taxon>
        <taxon>Eucarida</taxon>
        <taxon>Decapoda</taxon>
        <taxon>Pleocyemata</taxon>
        <taxon>Brachyura</taxon>
        <taxon>Eubrachyura</taxon>
        <taxon>Portunoidea</taxon>
        <taxon>Portunidae</taxon>
        <taxon>Portuninae</taxon>
        <taxon>Portunus</taxon>
    </lineage>
</organism>
<protein>
    <submittedName>
        <fullName evidence="1">Uncharacterized protein</fullName>
    </submittedName>
</protein>
<evidence type="ECO:0000313" key="1">
    <source>
        <dbReference type="EMBL" id="MPC08777.1"/>
    </source>
</evidence>
<name>A0A5B7CH07_PORTR</name>
<gene>
    <name evidence="1" type="ORF">E2C01_001369</name>
</gene>
<reference evidence="1 2" key="1">
    <citation type="submission" date="2019-05" db="EMBL/GenBank/DDBJ databases">
        <title>Another draft genome of Portunus trituberculatus and its Hox gene families provides insights of decapod evolution.</title>
        <authorList>
            <person name="Jeong J.-H."/>
            <person name="Song I."/>
            <person name="Kim S."/>
            <person name="Choi T."/>
            <person name="Kim D."/>
            <person name="Ryu S."/>
            <person name="Kim W."/>
        </authorList>
    </citation>
    <scope>NUCLEOTIDE SEQUENCE [LARGE SCALE GENOMIC DNA]</scope>
    <source>
        <tissue evidence="1">Muscle</tissue>
    </source>
</reference>
<dbReference type="EMBL" id="VSRR010000043">
    <property type="protein sequence ID" value="MPC08777.1"/>
    <property type="molecule type" value="Genomic_DNA"/>
</dbReference>
<dbReference type="Proteomes" id="UP000324222">
    <property type="component" value="Unassembled WGS sequence"/>
</dbReference>
<proteinExistence type="predicted"/>
<dbReference type="AlphaFoldDB" id="A0A5B7CH07"/>
<sequence>MQNTTPYERNTQRRAITVTWLGRERGMVTREPVTFMNFPSPTIFGAAAEGDGNLLAGGRFLGGSERRRSRQGFVYGDNRMH</sequence>